<keyword evidence="3" id="KW-0808">Transferase</keyword>
<feature type="modified residue" description="Phosphohistidine; by HPr" evidence="7">
    <location>
        <position position="78"/>
    </location>
</feature>
<dbReference type="GO" id="GO:0046872">
    <property type="term" value="F:metal ion binding"/>
    <property type="evidence" value="ECO:0007669"/>
    <property type="project" value="UniProtKB-KW"/>
</dbReference>
<accession>A0A3D8Q127</accession>
<evidence type="ECO:0000313" key="9">
    <source>
        <dbReference type="Proteomes" id="UP000256520"/>
    </source>
</evidence>
<dbReference type="OrthoDB" id="350602at2"/>
<evidence type="ECO:0000313" key="8">
    <source>
        <dbReference type="EMBL" id="RDW20705.1"/>
    </source>
</evidence>
<evidence type="ECO:0000256" key="1">
    <source>
        <dbReference type="ARBA" id="ARBA00022448"/>
    </source>
</evidence>
<evidence type="ECO:0000256" key="3">
    <source>
        <dbReference type="ARBA" id="ARBA00022679"/>
    </source>
</evidence>
<dbReference type="AlphaFoldDB" id="A0A3D8Q127"/>
<keyword evidence="1" id="KW-0813">Transport</keyword>
<dbReference type="SUPFAM" id="SSF46973">
    <property type="entry name" value="Enzyme IIa from lactose specific PTS, IIa-lac"/>
    <property type="match status" value="1"/>
</dbReference>
<protein>
    <submittedName>
        <fullName evidence="8">PTS cellobiose transporter subunit IIA</fullName>
    </submittedName>
</protein>
<comment type="caution">
    <text evidence="8">The sequence shown here is derived from an EMBL/GenBank/DDBJ whole genome shotgun (WGS) entry which is preliminary data.</text>
</comment>
<dbReference type="PIRSF" id="PIRSF000699">
    <property type="entry name" value="PTS_IILac_III"/>
    <property type="match status" value="1"/>
</dbReference>
<evidence type="ECO:0000256" key="7">
    <source>
        <dbReference type="PROSITE-ProRule" id="PRU00418"/>
    </source>
</evidence>
<keyword evidence="6" id="KW-0460">Magnesium</keyword>
<evidence type="ECO:0000256" key="2">
    <source>
        <dbReference type="ARBA" id="ARBA00022597"/>
    </source>
</evidence>
<proteinExistence type="predicted"/>
<dbReference type="PANTHER" id="PTHR34382:SF7">
    <property type="entry name" value="PTS SYSTEM N,N'-DIACETYLCHITOBIOSE-SPECIFIC EIIA COMPONENT"/>
    <property type="match status" value="1"/>
</dbReference>
<keyword evidence="2" id="KW-0762">Sugar transport</keyword>
<evidence type="ECO:0000256" key="5">
    <source>
        <dbReference type="PIRSR" id="PIRSR000699-1"/>
    </source>
</evidence>
<dbReference type="RefSeq" id="WP_115748832.1">
    <property type="nucleotide sequence ID" value="NZ_PIOD01000005.1"/>
</dbReference>
<gene>
    <name evidence="8" type="primary">celC</name>
    <name evidence="8" type="ORF">CWR45_05615</name>
</gene>
<dbReference type="Gene3D" id="1.20.58.80">
    <property type="entry name" value="Phosphotransferase system, lactose/cellobiose-type IIA subunit"/>
    <property type="match status" value="1"/>
</dbReference>
<organism evidence="8 9">
    <name type="scientific">Oceanobacillus chungangensis</name>
    <dbReference type="NCBI Taxonomy" id="1229152"/>
    <lineage>
        <taxon>Bacteria</taxon>
        <taxon>Bacillati</taxon>
        <taxon>Bacillota</taxon>
        <taxon>Bacilli</taxon>
        <taxon>Bacillales</taxon>
        <taxon>Bacillaceae</taxon>
        <taxon>Oceanobacillus</taxon>
    </lineage>
</organism>
<dbReference type="GO" id="GO:0016740">
    <property type="term" value="F:transferase activity"/>
    <property type="evidence" value="ECO:0007669"/>
    <property type="project" value="UniProtKB-KW"/>
</dbReference>
<evidence type="ECO:0000256" key="6">
    <source>
        <dbReference type="PIRSR" id="PIRSR000699-2"/>
    </source>
</evidence>
<comment type="cofactor">
    <cofactor evidence="6">
        <name>Mg(2+)</name>
        <dbReference type="ChEBI" id="CHEBI:18420"/>
    </cofactor>
    <text evidence="6">Binds 1 Mg(2+) ion per trimer.</text>
</comment>
<dbReference type="InterPro" id="IPR036542">
    <property type="entry name" value="PTS_IIA_lac/cel_sf"/>
</dbReference>
<reference evidence="9" key="1">
    <citation type="submission" date="2017-11" db="EMBL/GenBank/DDBJ databases">
        <authorList>
            <person name="Zhu W."/>
        </authorList>
    </citation>
    <scope>NUCLEOTIDE SEQUENCE [LARGE SCALE GENOMIC DNA]</scope>
    <source>
        <strain evidence="9">CAU 1051</strain>
    </source>
</reference>
<feature type="binding site" evidence="6">
    <location>
        <position position="81"/>
    </location>
    <ligand>
        <name>Mg(2+)</name>
        <dbReference type="ChEBI" id="CHEBI:18420"/>
        <note>ligand shared between all trimeric partners</note>
    </ligand>
</feature>
<dbReference type="EMBL" id="PIOD01000005">
    <property type="protein sequence ID" value="RDW20705.1"/>
    <property type="molecule type" value="Genomic_DNA"/>
</dbReference>
<dbReference type="Proteomes" id="UP000256520">
    <property type="component" value="Unassembled WGS sequence"/>
</dbReference>
<dbReference type="GO" id="GO:0009401">
    <property type="term" value="P:phosphoenolpyruvate-dependent sugar phosphotransferase system"/>
    <property type="evidence" value="ECO:0007669"/>
    <property type="project" value="UniProtKB-KW"/>
</dbReference>
<dbReference type="PROSITE" id="PS51095">
    <property type="entry name" value="PTS_EIIA_TYPE_3"/>
    <property type="match status" value="1"/>
</dbReference>
<dbReference type="CDD" id="cd00215">
    <property type="entry name" value="PTS_IIA_lac"/>
    <property type="match status" value="1"/>
</dbReference>
<keyword evidence="9" id="KW-1185">Reference proteome</keyword>
<dbReference type="PANTHER" id="PTHR34382">
    <property type="entry name" value="PTS SYSTEM N,N'-DIACETYLCHITOBIOSE-SPECIFIC EIIA COMPONENT"/>
    <property type="match status" value="1"/>
</dbReference>
<name>A0A3D8Q127_9BACI</name>
<dbReference type="InterPro" id="IPR003188">
    <property type="entry name" value="PTS_IIA_lac/cel"/>
</dbReference>
<keyword evidence="6" id="KW-0479">Metal-binding</keyword>
<sequence length="109" mass="12578">MTKDELYNISFQLILHSGNARSSAIEAIYEAKKKNFEAARQKITESDKELNQAHTFQIKLIQEEAQGENFDIPIILVHAQDHFMTALTLKELANEIIDLRQEMIHLINN</sequence>
<keyword evidence="4" id="KW-0598">Phosphotransferase system</keyword>
<feature type="active site" description="Tele-phosphohistidine intermediate" evidence="5">
    <location>
        <position position="78"/>
    </location>
</feature>
<evidence type="ECO:0000256" key="4">
    <source>
        <dbReference type="ARBA" id="ARBA00022683"/>
    </source>
</evidence>
<dbReference type="Pfam" id="PF02255">
    <property type="entry name" value="PTS_IIA"/>
    <property type="match status" value="1"/>
</dbReference>